<feature type="region of interest" description="Disordered" evidence="1">
    <location>
        <begin position="234"/>
        <end position="270"/>
    </location>
</feature>
<dbReference type="AlphaFoldDB" id="A0A162Q228"/>
<reference evidence="2 3" key="1">
    <citation type="submission" date="2015-06" db="EMBL/GenBank/DDBJ databases">
        <title>Expansion of signal transduction pathways in fungi by whole-genome duplication.</title>
        <authorList>
            <consortium name="DOE Joint Genome Institute"/>
            <person name="Corrochano L.M."/>
            <person name="Kuo A."/>
            <person name="Marcet-Houben M."/>
            <person name="Polaino S."/>
            <person name="Salamov A."/>
            <person name="Villalobos J.M."/>
            <person name="Alvarez M.I."/>
            <person name="Avalos J."/>
            <person name="Benito E.P."/>
            <person name="Benoit I."/>
            <person name="Burger G."/>
            <person name="Camino L.P."/>
            <person name="Canovas D."/>
            <person name="Cerda-Olmedo E."/>
            <person name="Cheng J.-F."/>
            <person name="Dominguez A."/>
            <person name="Elias M."/>
            <person name="Eslava A.P."/>
            <person name="Glaser F."/>
            <person name="Grimwood J."/>
            <person name="Gutierrez G."/>
            <person name="Heitman J."/>
            <person name="Henrissat B."/>
            <person name="Iturriaga E.A."/>
            <person name="Lang B.F."/>
            <person name="Lavin J.L."/>
            <person name="Lee S."/>
            <person name="Li W."/>
            <person name="Lindquist E."/>
            <person name="Lopez-Garcia S."/>
            <person name="Luque E.M."/>
            <person name="Marcos A.T."/>
            <person name="Martin J."/>
            <person name="Mccluskey K."/>
            <person name="Medina H.R."/>
            <person name="Miralles-Duran A."/>
            <person name="Miyazaki A."/>
            <person name="Munoz-Torres E."/>
            <person name="Oguiza J.A."/>
            <person name="Ohm R."/>
            <person name="Olmedo M."/>
            <person name="Orejas M."/>
            <person name="Ortiz-Castellanos L."/>
            <person name="Pisabarro A.G."/>
            <person name="Rodriguez-Romero J."/>
            <person name="Ruiz-Herrera J."/>
            <person name="Ruiz-Vazquez R."/>
            <person name="Sanz C."/>
            <person name="Schackwitz W."/>
            <person name="Schmutz J."/>
            <person name="Shahriari M."/>
            <person name="Shelest E."/>
            <person name="Silva-Franco F."/>
            <person name="Soanes D."/>
            <person name="Syed K."/>
            <person name="Tagua V.G."/>
            <person name="Talbot N.J."/>
            <person name="Thon M."/>
            <person name="De Vries R.P."/>
            <person name="Wiebenga A."/>
            <person name="Yadav J.S."/>
            <person name="Braun E.L."/>
            <person name="Baker S."/>
            <person name="Garre V."/>
            <person name="Horwitz B."/>
            <person name="Torres-Martinez S."/>
            <person name="Idnurm A."/>
            <person name="Herrera-Estrella A."/>
            <person name="Gabaldon T."/>
            <person name="Grigoriev I.V."/>
        </authorList>
    </citation>
    <scope>NUCLEOTIDE SEQUENCE [LARGE SCALE GENOMIC DNA]</scope>
    <source>
        <strain evidence="2 3">CBS 277.49</strain>
    </source>
</reference>
<dbReference type="EMBL" id="AMYB01000011">
    <property type="protein sequence ID" value="OAC98209.1"/>
    <property type="molecule type" value="Genomic_DNA"/>
</dbReference>
<evidence type="ECO:0000313" key="3">
    <source>
        <dbReference type="Proteomes" id="UP000077051"/>
    </source>
</evidence>
<feature type="compositionally biased region" description="Basic and acidic residues" evidence="1">
    <location>
        <begin position="331"/>
        <end position="353"/>
    </location>
</feature>
<name>A0A162Q228_MUCCL</name>
<organism evidence="2 3">
    <name type="scientific">Mucor lusitanicus CBS 277.49</name>
    <dbReference type="NCBI Taxonomy" id="747725"/>
    <lineage>
        <taxon>Eukaryota</taxon>
        <taxon>Fungi</taxon>
        <taxon>Fungi incertae sedis</taxon>
        <taxon>Mucoromycota</taxon>
        <taxon>Mucoromycotina</taxon>
        <taxon>Mucoromycetes</taxon>
        <taxon>Mucorales</taxon>
        <taxon>Mucorineae</taxon>
        <taxon>Mucoraceae</taxon>
        <taxon>Mucor</taxon>
    </lineage>
</organism>
<evidence type="ECO:0000313" key="2">
    <source>
        <dbReference type="EMBL" id="OAC98209.1"/>
    </source>
</evidence>
<keyword evidence="3" id="KW-1185">Reference proteome</keyword>
<dbReference type="VEuPathDB" id="FungiDB:MUCCIDRAFT_115733"/>
<gene>
    <name evidence="2" type="ORF">MUCCIDRAFT_115733</name>
</gene>
<feature type="compositionally biased region" description="Polar residues" evidence="1">
    <location>
        <begin position="303"/>
        <end position="324"/>
    </location>
</feature>
<feature type="region of interest" description="Disordered" evidence="1">
    <location>
        <begin position="303"/>
        <end position="367"/>
    </location>
</feature>
<feature type="compositionally biased region" description="Polar residues" evidence="1">
    <location>
        <begin position="354"/>
        <end position="367"/>
    </location>
</feature>
<feature type="region of interest" description="Disordered" evidence="1">
    <location>
        <begin position="151"/>
        <end position="174"/>
    </location>
</feature>
<proteinExistence type="predicted"/>
<feature type="compositionally biased region" description="Polar residues" evidence="1">
    <location>
        <begin position="239"/>
        <end position="255"/>
    </location>
</feature>
<comment type="caution">
    <text evidence="2">The sequence shown here is derived from an EMBL/GenBank/DDBJ whole genome shotgun (WGS) entry which is preliminary data.</text>
</comment>
<evidence type="ECO:0000256" key="1">
    <source>
        <dbReference type="SAM" id="MobiDB-lite"/>
    </source>
</evidence>
<dbReference type="OrthoDB" id="10629616at2759"/>
<sequence length="367" mass="40659">MTFPNEQAGFLDWLQSGDGDSIDYLKQVIQGHTDASEDAALSNNAIHQELVASDDHSQVVAEASPNYAAYLEDTCDDHSQVVTEAYPNYAAYLEDTYDEDLIYDQLLNELTSTIYPGPGFVEGWRLLVGLASTDDAVMQTNNDQQPECIQLDETQEKTTTTSDNEDDNDDSYMCGDRHDGKSFLSWLLYGSDDDMEVFKKDVSNENPTEDTPRSTTCTRAKDASILKPITNLRDKNSNKESIITPKSRSQASTGMLSRREPTGNTAKNRAVLRSNTKALGTYGSYIRPRRHRLLFDYDTVANAGSSSTQSARVSKSTPSNSTRCTPIEGDSVAREVSSVKESKRSKDPLRRDSNASNDQDGDQQNSF</sequence>
<accession>A0A162Q228</accession>
<dbReference type="Proteomes" id="UP000077051">
    <property type="component" value="Unassembled WGS sequence"/>
</dbReference>
<protein>
    <submittedName>
        <fullName evidence="2">Uncharacterized protein</fullName>
    </submittedName>
</protein>